<feature type="compositionally biased region" description="Polar residues" evidence="1">
    <location>
        <begin position="18"/>
        <end position="32"/>
    </location>
</feature>
<reference evidence="2" key="1">
    <citation type="submission" date="2021-01" db="EMBL/GenBank/DDBJ databases">
        <title>Adiantum capillus-veneris genome.</title>
        <authorList>
            <person name="Fang Y."/>
            <person name="Liao Q."/>
        </authorList>
    </citation>
    <scope>NUCLEOTIDE SEQUENCE</scope>
    <source>
        <strain evidence="2">H3</strain>
        <tissue evidence="2">Leaf</tissue>
    </source>
</reference>
<feature type="region of interest" description="Disordered" evidence="1">
    <location>
        <begin position="1"/>
        <end position="32"/>
    </location>
</feature>
<dbReference type="Proteomes" id="UP000886520">
    <property type="component" value="Chromosome 8"/>
</dbReference>
<keyword evidence="3" id="KW-1185">Reference proteome</keyword>
<proteinExistence type="predicted"/>
<dbReference type="AlphaFoldDB" id="A0A9D4V0Y4"/>
<organism evidence="2 3">
    <name type="scientific">Adiantum capillus-veneris</name>
    <name type="common">Maidenhair fern</name>
    <dbReference type="NCBI Taxonomy" id="13818"/>
    <lineage>
        <taxon>Eukaryota</taxon>
        <taxon>Viridiplantae</taxon>
        <taxon>Streptophyta</taxon>
        <taxon>Embryophyta</taxon>
        <taxon>Tracheophyta</taxon>
        <taxon>Polypodiopsida</taxon>
        <taxon>Polypodiidae</taxon>
        <taxon>Polypodiales</taxon>
        <taxon>Pteridineae</taxon>
        <taxon>Pteridaceae</taxon>
        <taxon>Vittarioideae</taxon>
        <taxon>Adiantum</taxon>
    </lineage>
</organism>
<sequence length="182" mass="20547">MRSTIDKESLSDTERSLDSTSDGYTSDSENDWGDTSSMFVEDLGIWSALLDIMRNGEHHVRKQGVEETEIHDEGVSLAEQGDEGLMYVDDALETHGDVVMDGACMVVVDAKTCSYGSLSSCDELTIDHAGLPSDDITLKQYPCIWILKRPLMLRLLHALLVWLMRRQQYQSFLLLWKIRVTS</sequence>
<dbReference type="EMBL" id="JABFUD020000008">
    <property type="protein sequence ID" value="KAI5076977.1"/>
    <property type="molecule type" value="Genomic_DNA"/>
</dbReference>
<evidence type="ECO:0000256" key="1">
    <source>
        <dbReference type="SAM" id="MobiDB-lite"/>
    </source>
</evidence>
<feature type="compositionally biased region" description="Basic and acidic residues" evidence="1">
    <location>
        <begin position="1"/>
        <end position="17"/>
    </location>
</feature>
<evidence type="ECO:0000313" key="2">
    <source>
        <dbReference type="EMBL" id="KAI5076977.1"/>
    </source>
</evidence>
<evidence type="ECO:0000313" key="3">
    <source>
        <dbReference type="Proteomes" id="UP000886520"/>
    </source>
</evidence>
<name>A0A9D4V0Y4_ADICA</name>
<gene>
    <name evidence="2" type="ORF">GOP47_0009042</name>
</gene>
<accession>A0A9D4V0Y4</accession>
<protein>
    <submittedName>
        <fullName evidence="2">Uncharacterized protein</fullName>
    </submittedName>
</protein>
<comment type="caution">
    <text evidence="2">The sequence shown here is derived from an EMBL/GenBank/DDBJ whole genome shotgun (WGS) entry which is preliminary data.</text>
</comment>
<dbReference type="OrthoDB" id="2010614at2759"/>